<reference evidence="3" key="1">
    <citation type="submission" date="2012-09" db="EMBL/GenBank/DDBJ databases">
        <authorList>
            <person name="Martin A.A."/>
        </authorList>
    </citation>
    <scope>NUCLEOTIDE SEQUENCE</scope>
</reference>
<proteinExistence type="predicted"/>
<sequence>MSCLAITFSGPKTRNGRRLFENFVQANKFSFWNRELVLAVESLIFMGFMRPCTIFVSGSVTHLQSLRTAWARRVLKPAEGYLISSLGEMGAIQTVEQMHFVPLADVLCDAIVSLTRLGRGTTLSAVRQYVIRNCPYVAPPSVEMLKQTVANLTATGIVYKMGDHLFVSVPAQITGNTKVAVECQTGESIIAPPEPAKKDRLGFLARIFTKKQQSAPVPWTPTTCRCVPCANSTHSNQRARRAAEHESRRHPKYERIQISSSSECLNYGPIDPPELRRIKCKEIRTSTPVDDSDSAYSPSPVTDSNEEPGSWSEPEGTKTNHTYMNLVEGDSTQFEEMPTVICPTRHAHLVNL</sequence>
<dbReference type="Proteomes" id="UP000035642">
    <property type="component" value="Unassembled WGS sequence"/>
</dbReference>
<dbReference type="GO" id="GO:0006357">
    <property type="term" value="P:regulation of transcription by RNA polymerase II"/>
    <property type="evidence" value="ECO:0007669"/>
    <property type="project" value="InterPro"/>
</dbReference>
<keyword evidence="3" id="KW-1185">Reference proteome</keyword>
<reference evidence="4" key="2">
    <citation type="submission" date="2017-02" db="UniProtKB">
        <authorList>
            <consortium name="WormBaseParasite"/>
        </authorList>
    </citation>
    <scope>IDENTIFICATION</scope>
</reference>
<evidence type="ECO:0000313" key="4">
    <source>
        <dbReference type="WBParaSite" id="ACAC_0000936701-mRNA-1"/>
    </source>
</evidence>
<dbReference type="PANTHER" id="PTHR22437">
    <property type="entry name" value="WINGED HELIX DOMAIN-CONTAINING PROTEIN"/>
    <property type="match status" value="1"/>
</dbReference>
<feature type="compositionally biased region" description="Polar residues" evidence="1">
    <location>
        <begin position="285"/>
        <end position="303"/>
    </location>
</feature>
<feature type="region of interest" description="Disordered" evidence="1">
    <location>
        <begin position="283"/>
        <end position="320"/>
    </location>
</feature>
<dbReference type="GO" id="GO:0005634">
    <property type="term" value="C:nucleus"/>
    <property type="evidence" value="ECO:0007669"/>
    <property type="project" value="TreeGrafter"/>
</dbReference>
<protein>
    <submittedName>
        <fullName evidence="4">Stork_head domain-containing protein</fullName>
    </submittedName>
</protein>
<dbReference type="Pfam" id="PF10264">
    <property type="entry name" value="WHD_Storkhead"/>
    <property type="match status" value="1"/>
</dbReference>
<dbReference type="STRING" id="6313.A0A0K0DEQ0"/>
<evidence type="ECO:0000259" key="2">
    <source>
        <dbReference type="Pfam" id="PF10264"/>
    </source>
</evidence>
<name>A0A0K0DEQ0_ANGCA</name>
<feature type="region of interest" description="Disordered" evidence="1">
    <location>
        <begin position="235"/>
        <end position="255"/>
    </location>
</feature>
<accession>A0A0K0DEQ0</accession>
<evidence type="ECO:0000256" key="1">
    <source>
        <dbReference type="SAM" id="MobiDB-lite"/>
    </source>
</evidence>
<feature type="domain" description="Winged helix Storkhead-box1" evidence="2">
    <location>
        <begin position="92"/>
        <end position="170"/>
    </location>
</feature>
<dbReference type="InterPro" id="IPR019391">
    <property type="entry name" value="Storkhead-box_WHD"/>
</dbReference>
<dbReference type="GO" id="GO:0000977">
    <property type="term" value="F:RNA polymerase II transcription regulatory region sequence-specific DNA binding"/>
    <property type="evidence" value="ECO:0007669"/>
    <property type="project" value="TreeGrafter"/>
</dbReference>
<dbReference type="WBParaSite" id="ACAC_0000936701-mRNA-1">
    <property type="protein sequence ID" value="ACAC_0000936701-mRNA-1"/>
    <property type="gene ID" value="ACAC_0000936701"/>
</dbReference>
<organism evidence="3 4">
    <name type="scientific">Angiostrongylus cantonensis</name>
    <name type="common">Rat lungworm</name>
    <dbReference type="NCBI Taxonomy" id="6313"/>
    <lineage>
        <taxon>Eukaryota</taxon>
        <taxon>Metazoa</taxon>
        <taxon>Ecdysozoa</taxon>
        <taxon>Nematoda</taxon>
        <taxon>Chromadorea</taxon>
        <taxon>Rhabditida</taxon>
        <taxon>Rhabditina</taxon>
        <taxon>Rhabditomorpha</taxon>
        <taxon>Strongyloidea</taxon>
        <taxon>Metastrongylidae</taxon>
        <taxon>Angiostrongylus</taxon>
    </lineage>
</organism>
<dbReference type="GO" id="GO:0005737">
    <property type="term" value="C:cytoplasm"/>
    <property type="evidence" value="ECO:0007669"/>
    <property type="project" value="TreeGrafter"/>
</dbReference>
<evidence type="ECO:0000313" key="3">
    <source>
        <dbReference type="Proteomes" id="UP000035642"/>
    </source>
</evidence>
<dbReference type="PANTHER" id="PTHR22437:SF0">
    <property type="entry name" value="FI21431P1"/>
    <property type="match status" value="1"/>
</dbReference>
<dbReference type="InterPro" id="IPR040126">
    <property type="entry name" value="STOX1/2"/>
</dbReference>
<dbReference type="AlphaFoldDB" id="A0A0K0DEQ0"/>